<evidence type="ECO:0000313" key="8">
    <source>
        <dbReference type="EMBL" id="ANZ74439.1"/>
    </source>
</evidence>
<dbReference type="PANTHER" id="PTHR45848">
    <property type="entry name" value="DUAL SPECIFICITY PROTEIN PHOSPHATASE 12 FAMILY MEMBER"/>
    <property type="match status" value="1"/>
</dbReference>
<dbReference type="PROSITE" id="PS50054">
    <property type="entry name" value="TYR_PHOSPHATASE_DUAL"/>
    <property type="match status" value="1"/>
</dbReference>
<evidence type="ECO:0000313" key="9">
    <source>
        <dbReference type="Proteomes" id="UP000094565"/>
    </source>
</evidence>
<dbReference type="InterPro" id="IPR020422">
    <property type="entry name" value="TYR_PHOSPHATASE_DUAL_dom"/>
</dbReference>
<accession>A0A1B2J8Q7</accession>
<evidence type="ECO:0000256" key="3">
    <source>
        <dbReference type="ARBA" id="ARBA00022801"/>
    </source>
</evidence>
<evidence type="ECO:0000256" key="2">
    <source>
        <dbReference type="ARBA" id="ARBA00013064"/>
    </source>
</evidence>
<evidence type="ECO:0000256" key="1">
    <source>
        <dbReference type="ARBA" id="ARBA00008601"/>
    </source>
</evidence>
<organism evidence="8 9">
    <name type="scientific">Komagataella pastoris</name>
    <name type="common">Yeast</name>
    <name type="synonym">Pichia pastoris</name>
    <dbReference type="NCBI Taxonomy" id="4922"/>
    <lineage>
        <taxon>Eukaryota</taxon>
        <taxon>Fungi</taxon>
        <taxon>Dikarya</taxon>
        <taxon>Ascomycota</taxon>
        <taxon>Saccharomycotina</taxon>
        <taxon>Pichiomycetes</taxon>
        <taxon>Pichiales</taxon>
        <taxon>Pichiaceae</taxon>
        <taxon>Komagataella</taxon>
    </lineage>
</organism>
<dbReference type="InterPro" id="IPR029021">
    <property type="entry name" value="Prot-tyrosine_phosphatase-like"/>
</dbReference>
<evidence type="ECO:0000256" key="4">
    <source>
        <dbReference type="ARBA" id="ARBA00022912"/>
    </source>
</evidence>
<dbReference type="GO" id="GO:0005634">
    <property type="term" value="C:nucleus"/>
    <property type="evidence" value="ECO:0007669"/>
    <property type="project" value="TreeGrafter"/>
</dbReference>
<dbReference type="PANTHER" id="PTHR45848:SF4">
    <property type="entry name" value="DUAL SPECIFICITY PROTEIN PHOSPHATASE 12"/>
    <property type="match status" value="1"/>
</dbReference>
<keyword evidence="3" id="KW-0378">Hydrolase</keyword>
<dbReference type="SUPFAM" id="SSF52799">
    <property type="entry name" value="(Phosphotyrosine protein) phosphatases II"/>
    <property type="match status" value="1"/>
</dbReference>
<evidence type="ECO:0000256" key="5">
    <source>
        <dbReference type="PIRSR" id="PIRSR000941-50"/>
    </source>
</evidence>
<keyword evidence="9" id="KW-1185">Reference proteome</keyword>
<dbReference type="EMBL" id="CP014584">
    <property type="protein sequence ID" value="ANZ74439.1"/>
    <property type="molecule type" value="Genomic_DNA"/>
</dbReference>
<feature type="active site" description="Phosphocysteine intermediate" evidence="5">
    <location>
        <position position="102"/>
    </location>
</feature>
<dbReference type="EC" id="3.1.3.48" evidence="2"/>
<dbReference type="OrthoDB" id="2017893at2759"/>
<evidence type="ECO:0000259" key="7">
    <source>
        <dbReference type="PROSITE" id="PS50056"/>
    </source>
</evidence>
<dbReference type="InterPro" id="IPR000387">
    <property type="entry name" value="Tyr_Pase_dom"/>
</dbReference>
<dbReference type="CDD" id="cd14518">
    <property type="entry name" value="DSP_fungal_YVH1"/>
    <property type="match status" value="1"/>
</dbReference>
<dbReference type="Proteomes" id="UP000094565">
    <property type="component" value="Chromosome 1"/>
</dbReference>
<dbReference type="GO" id="GO:0004725">
    <property type="term" value="F:protein tyrosine phosphatase activity"/>
    <property type="evidence" value="ECO:0007669"/>
    <property type="project" value="UniProtKB-EC"/>
</dbReference>
<dbReference type="PIRSF" id="PIRSF000941">
    <property type="entry name" value="DUSP12"/>
    <property type="match status" value="1"/>
</dbReference>
<reference evidence="8 9" key="1">
    <citation type="submission" date="2016-02" db="EMBL/GenBank/DDBJ databases">
        <title>Comparative genomic and transcriptomic foundation for Pichia pastoris.</title>
        <authorList>
            <person name="Love K.R."/>
            <person name="Shah K.A."/>
            <person name="Whittaker C.A."/>
            <person name="Wu J."/>
            <person name="Bartlett M.C."/>
            <person name="Ma D."/>
            <person name="Leeson R.L."/>
            <person name="Priest M."/>
            <person name="Young S.K."/>
            <person name="Love J.C."/>
        </authorList>
    </citation>
    <scope>NUCLEOTIDE SEQUENCE [LARGE SCALE GENOMIC DNA]</scope>
    <source>
        <strain evidence="8 9">ATCC 28485</strain>
    </source>
</reference>
<feature type="domain" description="Tyrosine-protein phosphatase" evidence="6">
    <location>
        <begin position="3"/>
        <end position="158"/>
    </location>
</feature>
<comment type="similarity">
    <text evidence="1">Belongs to the protein-tyrosine phosphatase family. Non-receptor class dual specificity subfamily.</text>
</comment>
<dbReference type="InterPro" id="IPR016278">
    <property type="entry name" value="DUSP12"/>
</dbReference>
<dbReference type="AlphaFoldDB" id="A0A1B2J8Q7"/>
<dbReference type="InterPro" id="IPR000340">
    <property type="entry name" value="Dual-sp_phosphatase_cat-dom"/>
</dbReference>
<name>A0A1B2J8Q7_PICPA</name>
<dbReference type="Gene3D" id="3.90.190.10">
    <property type="entry name" value="Protein tyrosine phosphatase superfamily"/>
    <property type="match status" value="1"/>
</dbReference>
<evidence type="ECO:0000259" key="6">
    <source>
        <dbReference type="PROSITE" id="PS50054"/>
    </source>
</evidence>
<protein>
    <recommendedName>
        <fullName evidence="2">protein-tyrosine-phosphatase</fullName>
        <ecNumber evidence="2">3.1.3.48</ecNumber>
    </recommendedName>
</protein>
<feature type="domain" description="Tyrosine specific protein phosphatases" evidence="7">
    <location>
        <begin position="66"/>
        <end position="139"/>
    </location>
</feature>
<dbReference type="Pfam" id="PF00782">
    <property type="entry name" value="DSPc"/>
    <property type="match status" value="1"/>
</dbReference>
<gene>
    <name evidence="8" type="ORF">ATY40_BA7501665</name>
</gene>
<keyword evidence="4" id="KW-0904">Protein phosphatase</keyword>
<dbReference type="GO" id="GO:0008138">
    <property type="term" value="F:protein tyrosine/serine/threonine phosphatase activity"/>
    <property type="evidence" value="ECO:0007669"/>
    <property type="project" value="InterPro"/>
</dbReference>
<proteinExistence type="inferred from homology"/>
<dbReference type="PROSITE" id="PS50056">
    <property type="entry name" value="TYR_PHOSPHATASE_2"/>
    <property type="match status" value="1"/>
</dbReference>
<sequence length="327" mass="37375">MATPTRILGGIYISSIEPLTQGVDLRREYNISSILSVLTDDIPEEYTRSYNYKQVSVLDDEKTNILQYFDETNNFIDGALFGATADLKNERKRHKSSILVHCAQGCSRSVVVVAAYLMKKYKLDVKSSIYAIRRKKPDIAPNDFFIEQLNLYNEIQSMESPLYKQWKLELALKNDTFQIEDSMYNNTAADSTADSELRCKRCRQKIALSTSFVPHTPPPEEDRQSQFIKRAGNNRIIGVEKGSSKCTHFFVEPLDWMKEELSKGELEGKFCCPKCQGKVGAYSWHGSRCSCGKWMIPAIHLQDARVDEINFKNSRVDEVKHKADNVQ</sequence>
<dbReference type="SMART" id="SM00195">
    <property type="entry name" value="DSPc"/>
    <property type="match status" value="1"/>
</dbReference>